<evidence type="ECO:0000313" key="3">
    <source>
        <dbReference type="Proteomes" id="UP000602510"/>
    </source>
</evidence>
<feature type="compositionally biased region" description="Low complexity" evidence="1">
    <location>
        <begin position="28"/>
        <end position="40"/>
    </location>
</feature>
<accession>A0A833T6M4</accession>
<evidence type="ECO:0000256" key="1">
    <source>
        <dbReference type="SAM" id="MobiDB-lite"/>
    </source>
</evidence>
<protein>
    <submittedName>
        <fullName evidence="2">Uncharacterized protein</fullName>
    </submittedName>
</protein>
<evidence type="ECO:0000313" key="2">
    <source>
        <dbReference type="EMBL" id="KAF4043299.1"/>
    </source>
</evidence>
<name>A0A833T6M4_PHYIN</name>
<gene>
    <name evidence="2" type="ORF">GN244_ATG04339</name>
</gene>
<feature type="region of interest" description="Disordered" evidence="1">
    <location>
        <begin position="28"/>
        <end position="52"/>
    </location>
</feature>
<comment type="caution">
    <text evidence="2">The sequence shown here is derived from an EMBL/GenBank/DDBJ whole genome shotgun (WGS) entry which is preliminary data.</text>
</comment>
<reference evidence="2" key="1">
    <citation type="submission" date="2020-04" db="EMBL/GenBank/DDBJ databases">
        <title>Hybrid Assembly of Korean Phytophthora infestans isolates.</title>
        <authorList>
            <person name="Prokchorchik M."/>
            <person name="Lee Y."/>
            <person name="Seo J."/>
            <person name="Cho J.-H."/>
            <person name="Park Y.-E."/>
            <person name="Jang D.-C."/>
            <person name="Im J.-S."/>
            <person name="Choi J.-G."/>
            <person name="Park H.-J."/>
            <person name="Lee G.-B."/>
            <person name="Lee Y.-G."/>
            <person name="Hong S.-Y."/>
            <person name="Cho K."/>
            <person name="Sohn K.H."/>
        </authorList>
    </citation>
    <scope>NUCLEOTIDE SEQUENCE</scope>
    <source>
        <strain evidence="2">KR_1_A1</strain>
    </source>
</reference>
<sequence>MLQGLNVEELKTLEAALALIEEDGGGYSSLRGSLDNSSSSTDPHEVEGFPDFDFESNKATVCKGKNINSSTSPDAQEIQRLKENLALPGRNRSRDLQKLELLQLRVDAEALQRQSDELGDHQITPAPSANDILEGDALLGKRMRLDAWKMLAMKHKKHRIETEAENQNLRELYASQPKTTNTLKKLLAKQASLK</sequence>
<dbReference type="Proteomes" id="UP000602510">
    <property type="component" value="Unassembled WGS sequence"/>
</dbReference>
<organism evidence="2 3">
    <name type="scientific">Phytophthora infestans</name>
    <name type="common">Potato late blight agent</name>
    <name type="synonym">Botrytis infestans</name>
    <dbReference type="NCBI Taxonomy" id="4787"/>
    <lineage>
        <taxon>Eukaryota</taxon>
        <taxon>Sar</taxon>
        <taxon>Stramenopiles</taxon>
        <taxon>Oomycota</taxon>
        <taxon>Peronosporomycetes</taxon>
        <taxon>Peronosporales</taxon>
        <taxon>Peronosporaceae</taxon>
        <taxon>Phytophthora</taxon>
    </lineage>
</organism>
<proteinExistence type="predicted"/>
<keyword evidence="3" id="KW-1185">Reference proteome</keyword>
<dbReference type="EMBL" id="WSZM01000090">
    <property type="protein sequence ID" value="KAF4043299.1"/>
    <property type="molecule type" value="Genomic_DNA"/>
</dbReference>
<dbReference type="AlphaFoldDB" id="A0A833T6M4"/>